<name>A0A1B7K079_9GAMM</name>
<evidence type="ECO:0000256" key="1">
    <source>
        <dbReference type="ARBA" id="ARBA00001541"/>
    </source>
</evidence>
<dbReference type="Proteomes" id="UP000078224">
    <property type="component" value="Unassembled WGS sequence"/>
</dbReference>
<dbReference type="SUPFAM" id="SSF47757">
    <property type="entry name" value="Chemotaxis receptor methyltransferase CheR, N-terminal domain"/>
    <property type="match status" value="1"/>
</dbReference>
<dbReference type="Gene3D" id="1.10.155.10">
    <property type="entry name" value="Chemotaxis receptor methyltransferase CheR, N-terminal domain"/>
    <property type="match status" value="1"/>
</dbReference>
<feature type="binding site" evidence="6">
    <location>
        <begin position="215"/>
        <end position="216"/>
    </location>
    <ligand>
        <name>S-adenosyl-L-methionine</name>
        <dbReference type="ChEBI" id="CHEBI:59789"/>
    </ligand>
</feature>
<dbReference type="InterPro" id="IPR000780">
    <property type="entry name" value="CheR_MeTrfase"/>
</dbReference>
<evidence type="ECO:0000313" key="8">
    <source>
        <dbReference type="EMBL" id="OAT53550.1"/>
    </source>
</evidence>
<dbReference type="PANTHER" id="PTHR24422:SF19">
    <property type="entry name" value="CHEMOTAXIS PROTEIN METHYLTRANSFERASE"/>
    <property type="match status" value="1"/>
</dbReference>
<feature type="binding site" evidence="6">
    <location>
        <position position="94"/>
    </location>
    <ligand>
        <name>S-adenosyl-L-methionine</name>
        <dbReference type="ChEBI" id="CHEBI:59789"/>
    </ligand>
</feature>
<reference evidence="8 9" key="1">
    <citation type="submission" date="2016-04" db="EMBL/GenBank/DDBJ databases">
        <title>ATOL: Assembling a taxonomically balanced genome-scale reconstruction of the evolutionary history of the Enterobacteriaceae.</title>
        <authorList>
            <person name="Plunkett G.III."/>
            <person name="Neeno-Eckwall E.C."/>
            <person name="Glasner J.D."/>
            <person name="Perna N.T."/>
        </authorList>
    </citation>
    <scope>NUCLEOTIDE SEQUENCE [LARGE SCALE GENOMIC DNA]</scope>
    <source>
        <strain evidence="8 9">ATCC 35613</strain>
    </source>
</reference>
<protein>
    <recommendedName>
        <fullName evidence="5">Chemotaxis protein methyltransferase</fullName>
        <ecNumber evidence="5">2.1.1.80</ecNumber>
    </recommendedName>
</protein>
<dbReference type="PATRIC" id="fig|1354272.4.peg.823"/>
<proteinExistence type="predicted"/>
<dbReference type="InterPro" id="IPR029063">
    <property type="entry name" value="SAM-dependent_MTases_sf"/>
</dbReference>
<dbReference type="PIRSF" id="PIRSF000410">
    <property type="entry name" value="CheR"/>
    <property type="match status" value="1"/>
</dbReference>
<feature type="binding site" evidence="6">
    <location>
        <begin position="233"/>
        <end position="234"/>
    </location>
    <ligand>
        <name>S-adenosyl-L-methionine</name>
        <dbReference type="ChEBI" id="CHEBI:59789"/>
    </ligand>
</feature>
<feature type="binding site" evidence="6">
    <location>
        <position position="100"/>
    </location>
    <ligand>
        <name>S-adenosyl-L-methionine</name>
        <dbReference type="ChEBI" id="CHEBI:59789"/>
    </ligand>
</feature>
<dbReference type="GO" id="GO:0008983">
    <property type="term" value="F:protein-glutamate O-methyltransferase activity"/>
    <property type="evidence" value="ECO:0007669"/>
    <property type="project" value="UniProtKB-EC"/>
</dbReference>
<evidence type="ECO:0000259" key="7">
    <source>
        <dbReference type="PROSITE" id="PS50123"/>
    </source>
</evidence>
<dbReference type="SUPFAM" id="SSF53335">
    <property type="entry name" value="S-adenosyl-L-methionine-dependent methyltransferases"/>
    <property type="match status" value="1"/>
</dbReference>
<dbReference type="PANTHER" id="PTHR24422">
    <property type="entry name" value="CHEMOTAXIS PROTEIN METHYLTRANSFERASE"/>
    <property type="match status" value="1"/>
</dbReference>
<dbReference type="EMBL" id="LXEW01000015">
    <property type="protein sequence ID" value="OAT53550.1"/>
    <property type="molecule type" value="Genomic_DNA"/>
</dbReference>
<evidence type="ECO:0000256" key="5">
    <source>
        <dbReference type="PIRNR" id="PIRNR000410"/>
    </source>
</evidence>
<keyword evidence="4 5" id="KW-0949">S-adenosyl-L-methionine</keyword>
<dbReference type="InterPro" id="IPR036804">
    <property type="entry name" value="CheR_N_sf"/>
</dbReference>
<dbReference type="InterPro" id="IPR026024">
    <property type="entry name" value="Chemotaxis_MeTrfase_CheR"/>
</dbReference>
<gene>
    <name evidence="8" type="ORF">M998_0799</name>
</gene>
<evidence type="ECO:0000313" key="9">
    <source>
        <dbReference type="Proteomes" id="UP000078224"/>
    </source>
</evidence>
<dbReference type="PROSITE" id="PS50123">
    <property type="entry name" value="CHER"/>
    <property type="match status" value="1"/>
</dbReference>
<feature type="domain" description="CheR-type methyltransferase" evidence="7">
    <location>
        <begin position="17"/>
        <end position="289"/>
    </location>
</feature>
<evidence type="ECO:0000256" key="3">
    <source>
        <dbReference type="ARBA" id="ARBA00022679"/>
    </source>
</evidence>
<dbReference type="InterPro" id="IPR050903">
    <property type="entry name" value="Bact_Chemotaxis_MeTrfase"/>
</dbReference>
<dbReference type="AlphaFoldDB" id="A0A1B7K079"/>
<feature type="binding site" evidence="6">
    <location>
        <position position="157"/>
    </location>
    <ligand>
        <name>S-adenosyl-L-methionine</name>
        <dbReference type="ChEBI" id="CHEBI:59789"/>
    </ligand>
</feature>
<organism evidence="8 9">
    <name type="scientific">Providencia heimbachae ATCC 35613</name>
    <dbReference type="NCBI Taxonomy" id="1354272"/>
    <lineage>
        <taxon>Bacteria</taxon>
        <taxon>Pseudomonadati</taxon>
        <taxon>Pseudomonadota</taxon>
        <taxon>Gammaproteobacteria</taxon>
        <taxon>Enterobacterales</taxon>
        <taxon>Morganellaceae</taxon>
        <taxon>Providencia</taxon>
    </lineage>
</organism>
<keyword evidence="2 5" id="KW-0489">Methyltransferase</keyword>
<accession>A0A1B7K079</accession>
<comment type="catalytic activity">
    <reaction evidence="1 5">
        <text>L-glutamyl-[protein] + S-adenosyl-L-methionine = [protein]-L-glutamate 5-O-methyl ester + S-adenosyl-L-homocysteine</text>
        <dbReference type="Rhea" id="RHEA:24452"/>
        <dbReference type="Rhea" id="RHEA-COMP:10208"/>
        <dbReference type="Rhea" id="RHEA-COMP:10311"/>
        <dbReference type="ChEBI" id="CHEBI:29973"/>
        <dbReference type="ChEBI" id="CHEBI:57856"/>
        <dbReference type="ChEBI" id="CHEBI:59789"/>
        <dbReference type="ChEBI" id="CHEBI:82795"/>
        <dbReference type="EC" id="2.1.1.80"/>
    </reaction>
</comment>
<dbReference type="Pfam" id="PF01739">
    <property type="entry name" value="CheR"/>
    <property type="match status" value="1"/>
</dbReference>
<dbReference type="Pfam" id="PF03705">
    <property type="entry name" value="CheR_N"/>
    <property type="match status" value="1"/>
</dbReference>
<dbReference type="PRINTS" id="PR00996">
    <property type="entry name" value="CHERMTFRASE"/>
</dbReference>
<evidence type="ECO:0000256" key="4">
    <source>
        <dbReference type="ARBA" id="ARBA00022691"/>
    </source>
</evidence>
<dbReference type="EC" id="2.1.1.80" evidence="5"/>
<dbReference type="InterPro" id="IPR022642">
    <property type="entry name" value="CheR_C"/>
</dbReference>
<feature type="binding site" evidence="6">
    <location>
        <position position="96"/>
    </location>
    <ligand>
        <name>S-adenosyl-L-methionine</name>
        <dbReference type="ChEBI" id="CHEBI:59789"/>
    </ligand>
</feature>
<evidence type="ECO:0000256" key="6">
    <source>
        <dbReference type="PIRSR" id="PIRSR000410-1"/>
    </source>
</evidence>
<keyword evidence="3 5" id="KW-0808">Transferase</keyword>
<comment type="function">
    <text evidence="5">Methylation of the membrane-bound methyl-accepting chemotaxis proteins (MCP) to form gamma-glutamyl methyl ester residues in MCP.</text>
</comment>
<dbReference type="Gene3D" id="3.40.50.150">
    <property type="entry name" value="Vaccinia Virus protein VP39"/>
    <property type="match status" value="1"/>
</dbReference>
<dbReference type="CDD" id="cd02440">
    <property type="entry name" value="AdoMet_MTases"/>
    <property type="match status" value="1"/>
</dbReference>
<sequence>MAASGFLLNRTTSTMLFVPQIEPLTDDEFGRVCRFIYKKSGIVLTMNKKNMVYNRLLKRLRECHVDNFSDYLRMLEREPSNIEWQAFVNALTTNLTAFFREPHHFVTLTDFVRSRRNSNINIWCAASSTGEEPYSIAMTLSDVLGPNAINAKVVASDIDTEVLEKAKQGVYRIEELKSLSALQRQRYFMKGVGEFEGYARVKPALRQMIEFRHLNLSDPDWQLQNSFDAIFCRNVMIYFDKEMQIKMLERFVPLLKPDGLLFIGHSENLSQLTQSFVIKGQTVYSVQAARKR</sequence>
<comment type="caution">
    <text evidence="8">The sequence shown here is derived from an EMBL/GenBank/DDBJ whole genome shotgun (WGS) entry which is preliminary data.</text>
</comment>
<dbReference type="GO" id="GO:0032259">
    <property type="term" value="P:methylation"/>
    <property type="evidence" value="ECO:0007669"/>
    <property type="project" value="UniProtKB-KW"/>
</dbReference>
<feature type="binding site" evidence="6">
    <location>
        <position position="132"/>
    </location>
    <ligand>
        <name>S-adenosyl-L-methionine</name>
        <dbReference type="ChEBI" id="CHEBI:59789"/>
    </ligand>
</feature>
<keyword evidence="9" id="KW-1185">Reference proteome</keyword>
<evidence type="ECO:0000256" key="2">
    <source>
        <dbReference type="ARBA" id="ARBA00022603"/>
    </source>
</evidence>
<dbReference type="InterPro" id="IPR022641">
    <property type="entry name" value="CheR_N"/>
</dbReference>
<dbReference type="SMART" id="SM00138">
    <property type="entry name" value="MeTrc"/>
    <property type="match status" value="1"/>
</dbReference>